<evidence type="ECO:0000313" key="2">
    <source>
        <dbReference type="Proteomes" id="UP001055013"/>
    </source>
</evidence>
<dbReference type="EMBL" id="BPUR01000041">
    <property type="protein sequence ID" value="GJH22475.1"/>
    <property type="molecule type" value="Genomic_DNA"/>
</dbReference>
<comment type="caution">
    <text evidence="1">The sequence shown here is derived from an EMBL/GenBank/DDBJ whole genome shotgun (WGS) entry which is preliminary data.</text>
</comment>
<name>A0ACB5R562_9BURK</name>
<organism evidence="1 2">
    <name type="scientific">Caballeronia novacaledonica</name>
    <dbReference type="NCBI Taxonomy" id="1544861"/>
    <lineage>
        <taxon>Bacteria</taxon>
        <taxon>Pseudomonadati</taxon>
        <taxon>Pseudomonadota</taxon>
        <taxon>Betaproteobacteria</taxon>
        <taxon>Burkholderiales</taxon>
        <taxon>Burkholderiaceae</taxon>
        <taxon>Caballeronia</taxon>
    </lineage>
</organism>
<sequence length="73" mass="7818">MSNDALKPCQCCGNADIGQVMFSVYVEIEGVADSVGPHIRCQVCGSMRLSNGPKFGIDGFYAQKAAWSREAMA</sequence>
<accession>A0ACB5R562</accession>
<gene>
    <name evidence="1" type="ORF">CBA19CS22_38055</name>
</gene>
<proteinExistence type="predicted"/>
<evidence type="ECO:0000313" key="1">
    <source>
        <dbReference type="EMBL" id="GJH22475.1"/>
    </source>
</evidence>
<reference evidence="1" key="1">
    <citation type="submission" date="2021-09" db="EMBL/GenBank/DDBJ databases">
        <title>Isolation and characterization of 3-chlorobenzoate degrading bacteria from soils in Shizuoka.</title>
        <authorList>
            <person name="Ifat A."/>
            <person name="Ogawa N."/>
            <person name="Kimbara K."/>
            <person name="Moriuchi R."/>
            <person name="Dohra H."/>
            <person name="Shintani M."/>
        </authorList>
    </citation>
    <scope>NUCLEOTIDE SEQUENCE</scope>
    <source>
        <strain evidence="1">19CS2-2</strain>
    </source>
</reference>
<dbReference type="Proteomes" id="UP001055013">
    <property type="component" value="Unassembled WGS sequence"/>
</dbReference>
<keyword evidence="2" id="KW-1185">Reference proteome</keyword>
<protein>
    <submittedName>
        <fullName evidence="1">Uncharacterized protein</fullName>
    </submittedName>
</protein>